<evidence type="ECO:0000313" key="9">
    <source>
        <dbReference type="Proteomes" id="UP000246104"/>
    </source>
</evidence>
<dbReference type="Pfam" id="PF02130">
    <property type="entry name" value="YbeY"/>
    <property type="match status" value="1"/>
</dbReference>
<keyword evidence="7" id="KW-0862">Zinc</keyword>
<dbReference type="GO" id="GO:0046872">
    <property type="term" value="F:metal ion binding"/>
    <property type="evidence" value="ECO:0007669"/>
    <property type="project" value="UniProtKB-KW"/>
</dbReference>
<name>A0A317JQI6_9BACT</name>
<dbReference type="Proteomes" id="UP000246104">
    <property type="component" value="Unassembled WGS sequence"/>
</dbReference>
<evidence type="ECO:0000256" key="4">
    <source>
        <dbReference type="ARBA" id="ARBA00022723"/>
    </source>
</evidence>
<comment type="cofactor">
    <cofactor evidence="1">
        <name>Zn(2+)</name>
        <dbReference type="ChEBI" id="CHEBI:29105"/>
    </cofactor>
</comment>
<gene>
    <name evidence="8" type="primary">ybeY</name>
    <name evidence="8" type="ORF">C5B42_01675</name>
</gene>
<evidence type="ECO:0000256" key="2">
    <source>
        <dbReference type="ARBA" id="ARBA00010875"/>
    </source>
</evidence>
<dbReference type="GO" id="GO:0004222">
    <property type="term" value="F:metalloendopeptidase activity"/>
    <property type="evidence" value="ECO:0007669"/>
    <property type="project" value="InterPro"/>
</dbReference>
<dbReference type="SUPFAM" id="SSF55486">
    <property type="entry name" value="Metalloproteases ('zincins'), catalytic domain"/>
    <property type="match status" value="1"/>
</dbReference>
<reference evidence="8 9" key="1">
    <citation type="submission" date="2018-02" db="EMBL/GenBank/DDBJ databases">
        <title>Genomic Reconstructions from Amazon Rainforest and Pasture Soil Reveal Novel Insights into the Physiology of Candidate Phyla in Tropical Sites.</title>
        <authorList>
            <person name="Kroeger M.E."/>
            <person name="Delmont T."/>
            <person name="Eren A.M."/>
            <person name="Guo J."/>
            <person name="Meyer K.M."/>
            <person name="Khan K."/>
            <person name="Rodrigues J.L.M."/>
            <person name="Bohannan B.J.M."/>
            <person name="Tringe S."/>
            <person name="Borges C.D."/>
            <person name="Tiedje J."/>
            <person name="Tsai S.M."/>
            <person name="Nusslein K."/>
        </authorList>
    </citation>
    <scope>NUCLEOTIDE SEQUENCE [LARGE SCALE GENOMIC DNA]</scope>
    <source>
        <strain evidence="8">Amazon FNV 2010 28 9</strain>
    </source>
</reference>
<protein>
    <submittedName>
        <fullName evidence="8">rRNA maturation RNase YbeY</fullName>
    </submittedName>
</protein>
<evidence type="ECO:0000256" key="3">
    <source>
        <dbReference type="ARBA" id="ARBA00022722"/>
    </source>
</evidence>
<keyword evidence="4" id="KW-0479">Metal-binding</keyword>
<evidence type="ECO:0000256" key="1">
    <source>
        <dbReference type="ARBA" id="ARBA00001947"/>
    </source>
</evidence>
<dbReference type="EMBL" id="PSRQ01000022">
    <property type="protein sequence ID" value="PWU23852.1"/>
    <property type="molecule type" value="Genomic_DNA"/>
</dbReference>
<accession>A0A317JQI6</accession>
<evidence type="ECO:0000313" key="8">
    <source>
        <dbReference type="EMBL" id="PWU23852.1"/>
    </source>
</evidence>
<dbReference type="NCBIfam" id="TIGR00043">
    <property type="entry name" value="rRNA maturation RNase YbeY"/>
    <property type="match status" value="1"/>
</dbReference>
<dbReference type="PANTHER" id="PTHR46986">
    <property type="entry name" value="ENDORIBONUCLEASE YBEY, CHLOROPLASTIC"/>
    <property type="match status" value="1"/>
</dbReference>
<keyword evidence="3" id="KW-0540">Nuclease</keyword>
<dbReference type="GO" id="GO:0004519">
    <property type="term" value="F:endonuclease activity"/>
    <property type="evidence" value="ECO:0007669"/>
    <property type="project" value="UniProtKB-KW"/>
</dbReference>
<dbReference type="PANTHER" id="PTHR46986:SF1">
    <property type="entry name" value="ENDORIBONUCLEASE YBEY, CHLOROPLASTIC"/>
    <property type="match status" value="1"/>
</dbReference>
<dbReference type="Gene3D" id="3.40.390.30">
    <property type="entry name" value="Metalloproteases ('zincins'), catalytic domain"/>
    <property type="match status" value="1"/>
</dbReference>
<keyword evidence="6" id="KW-0378">Hydrolase</keyword>
<proteinExistence type="inferred from homology"/>
<sequence length="145" mass="16565">MTTVFLTAGSRYPVDRKKIRSFVQEFLHSHGVDDAVINISIVGERKITELNEKYLHHEGVTDVLSFPQYEKGSDVDYESTLDPIPQKNDEQPFVNASDSPRHLGDVVVCFPEVVRQAMKRGKMVDDHICFLIEHSLQHLLGIHHE</sequence>
<dbReference type="InterPro" id="IPR002036">
    <property type="entry name" value="YbeY"/>
</dbReference>
<dbReference type="AlphaFoldDB" id="A0A317JQI6"/>
<comment type="caution">
    <text evidence="8">The sequence shown here is derived from an EMBL/GenBank/DDBJ whole genome shotgun (WGS) entry which is preliminary data.</text>
</comment>
<evidence type="ECO:0000256" key="6">
    <source>
        <dbReference type="ARBA" id="ARBA00022801"/>
    </source>
</evidence>
<dbReference type="InterPro" id="IPR023091">
    <property type="entry name" value="MetalPrtase_cat_dom_sf_prd"/>
</dbReference>
<evidence type="ECO:0000256" key="5">
    <source>
        <dbReference type="ARBA" id="ARBA00022759"/>
    </source>
</evidence>
<comment type="similarity">
    <text evidence="2">Belongs to the endoribonuclease YbeY family.</text>
</comment>
<evidence type="ECO:0000256" key="7">
    <source>
        <dbReference type="ARBA" id="ARBA00022833"/>
    </source>
</evidence>
<keyword evidence="5" id="KW-0255">Endonuclease</keyword>
<dbReference type="GO" id="GO:0006364">
    <property type="term" value="P:rRNA processing"/>
    <property type="evidence" value="ECO:0007669"/>
    <property type="project" value="InterPro"/>
</dbReference>
<organism evidence="8 9">
    <name type="scientific">Candidatus Cerribacteria bacterium 'Amazon FNV 2010 28 9'</name>
    <dbReference type="NCBI Taxonomy" id="2081795"/>
    <lineage>
        <taxon>Bacteria</taxon>
        <taxon>Candidatus Cerribacteria</taxon>
    </lineage>
</organism>